<keyword evidence="1" id="KW-0808">Transferase</keyword>
<protein>
    <submittedName>
        <fullName evidence="1">Methyltransferase domain-containing protein</fullName>
    </submittedName>
</protein>
<evidence type="ECO:0000313" key="1">
    <source>
        <dbReference type="EMBL" id="KAL0942711.1"/>
    </source>
</evidence>
<accession>A0ACC3ZF16</accession>
<dbReference type="Proteomes" id="UP000805649">
    <property type="component" value="Unassembled WGS sequence"/>
</dbReference>
<gene>
    <name evidence="1" type="ORF">CTRU02_200597</name>
</gene>
<keyword evidence="1" id="KW-0489">Methyltransferase</keyword>
<organism evidence="1 2">
    <name type="scientific">Colletotrichum truncatum</name>
    <name type="common">Anthracnose fungus</name>
    <name type="synonym">Colletotrichum capsici</name>
    <dbReference type="NCBI Taxonomy" id="5467"/>
    <lineage>
        <taxon>Eukaryota</taxon>
        <taxon>Fungi</taxon>
        <taxon>Dikarya</taxon>
        <taxon>Ascomycota</taxon>
        <taxon>Pezizomycotina</taxon>
        <taxon>Sordariomycetes</taxon>
        <taxon>Hypocreomycetidae</taxon>
        <taxon>Glomerellales</taxon>
        <taxon>Glomerellaceae</taxon>
        <taxon>Colletotrichum</taxon>
        <taxon>Colletotrichum truncatum species complex</taxon>
    </lineage>
</organism>
<keyword evidence="2" id="KW-1185">Reference proteome</keyword>
<comment type="caution">
    <text evidence="1">The sequence shown here is derived from an EMBL/GenBank/DDBJ whole genome shotgun (WGS) entry which is preliminary data.</text>
</comment>
<evidence type="ECO:0000313" key="2">
    <source>
        <dbReference type="Proteomes" id="UP000805649"/>
    </source>
</evidence>
<proteinExistence type="predicted"/>
<dbReference type="EMBL" id="VUJX02000001">
    <property type="protein sequence ID" value="KAL0942711.1"/>
    <property type="molecule type" value="Genomic_DNA"/>
</dbReference>
<name>A0ACC3ZF16_COLTU</name>
<reference evidence="1 2" key="1">
    <citation type="journal article" date="2020" name="Phytopathology">
        <title>Genome Sequence Resources of Colletotrichum truncatum, C. plurivorum, C. musicola, and C. sojae: Four Species Pathogenic to Soybean (Glycine max).</title>
        <authorList>
            <person name="Rogerio F."/>
            <person name="Boufleur T.R."/>
            <person name="Ciampi-Guillardi M."/>
            <person name="Sukno S.A."/>
            <person name="Thon M.R."/>
            <person name="Massola Junior N.S."/>
            <person name="Baroncelli R."/>
        </authorList>
    </citation>
    <scope>NUCLEOTIDE SEQUENCE [LARGE SCALE GENOMIC DNA]</scope>
    <source>
        <strain evidence="1 2">CMES1059</strain>
    </source>
</reference>
<sequence>MCPEQDDDQANVEAQQEQQETTTAAAGILPAEHWVQAAREAAEDEDNDSALGEENASSTASITSTILEYRKIHGRTFHGEVGNAQYWGSNDEQQNECWDINHHLLTLSCGDRLHLAPLDKTKKALDIGTGTGIWAIDFADENPECEVTGTDISPIQPSWVPPNCKFEIEDCTREWTFAPESFDYIHIRFLVGSIEDWPALFKQAYKTLKPGGYLESFEVSPAILSDDDTVPETSALGQWGKFFEEGGRKMGRTFRVLDENLQKTSMEEAGFEEITEWNNKAPIGVWPKDPVKREIGEWAQLTLLSDIEGYVLFMANVMSTWSREEIHVYAAQLRREIRSGKLHGYYRQRVVWGRKPLASEQ</sequence>